<comment type="similarity">
    <text evidence="6">Belongs to the TRAFAC class OBG-HflX-like GTPase superfamily. OBG GTPase family. YchF/OLA1 subfamily.</text>
</comment>
<dbReference type="InterPro" id="IPR027417">
    <property type="entry name" value="P-loop_NTPase"/>
</dbReference>
<evidence type="ECO:0000259" key="8">
    <source>
        <dbReference type="PROSITE" id="PS51880"/>
    </source>
</evidence>
<dbReference type="InterPro" id="IPR012675">
    <property type="entry name" value="Beta-grasp_dom_sf"/>
</dbReference>
<keyword evidence="3 6" id="KW-0547">Nucleotide-binding</keyword>
<sequence length="368" mass="40461">MALNCGIVGLPNVGKSTIFSAVTSAPAEAANYPFCTIDPNIGMVAVPDKRLDRIVSLIPPAKVVPATVEFVDIAGLVKGASQGEGLGNRFLASIREVGVIAHVVRCFDNPDIIHVNNRIDPAGDIETIDIELALADLETVEKRYDKIVRLSRVDKEQQKENAFVIPILERLKEALGDGKSARSVVTDEDEVKAIYDLHLITMKPVIYVCNVDEDSIGEDNDYVRTVRSIADKEGAPVVVICGKIEAEIAALDTEEEKKEFLEAVGLEESGLDNLIRSAYATLGLRTFFTAGSDEDRAWTFHEGDKAPRCAGVIHTDFEKGFIRAEVYNCEDLFKYGSEQKVKEAGKLRLEGKDYVVQDGDIMHFRFNV</sequence>
<dbReference type="FunFam" id="3.10.20.30:FF:000001">
    <property type="entry name" value="Ribosome-binding ATPase YchF"/>
    <property type="match status" value="1"/>
</dbReference>
<evidence type="ECO:0000256" key="2">
    <source>
        <dbReference type="ARBA" id="ARBA00022723"/>
    </source>
</evidence>
<dbReference type="InterPro" id="IPR013029">
    <property type="entry name" value="YchF_C"/>
</dbReference>
<dbReference type="InterPro" id="IPR023192">
    <property type="entry name" value="TGS-like_dom_sf"/>
</dbReference>
<dbReference type="GO" id="GO:0005524">
    <property type="term" value="F:ATP binding"/>
    <property type="evidence" value="ECO:0007669"/>
    <property type="project" value="UniProtKB-UniRule"/>
</dbReference>
<evidence type="ECO:0000256" key="4">
    <source>
        <dbReference type="ARBA" id="ARBA00022840"/>
    </source>
</evidence>
<dbReference type="InterPro" id="IPR006073">
    <property type="entry name" value="GTP-bd"/>
</dbReference>
<dbReference type="InterPro" id="IPR031167">
    <property type="entry name" value="G_OBG"/>
</dbReference>
<keyword evidence="4 6" id="KW-0067">ATP-binding</keyword>
<dbReference type="PANTHER" id="PTHR23305:SF18">
    <property type="entry name" value="OBG-TYPE G DOMAIN-CONTAINING PROTEIN"/>
    <property type="match status" value="1"/>
</dbReference>
<dbReference type="HAMAP" id="MF_00944">
    <property type="entry name" value="YchF_OLA1_ATPase"/>
    <property type="match status" value="1"/>
</dbReference>
<feature type="domain" description="OBG-type G" evidence="7">
    <location>
        <begin position="3"/>
        <end position="260"/>
    </location>
</feature>
<keyword evidence="2" id="KW-0479">Metal-binding</keyword>
<dbReference type="GO" id="GO:0005737">
    <property type="term" value="C:cytoplasm"/>
    <property type="evidence" value="ECO:0007669"/>
    <property type="project" value="TreeGrafter"/>
</dbReference>
<dbReference type="EMBL" id="JADIMU010000043">
    <property type="protein sequence ID" value="MBO8443434.1"/>
    <property type="molecule type" value="Genomic_DNA"/>
</dbReference>
<dbReference type="AlphaFoldDB" id="A0A9D9E928"/>
<dbReference type="Gene3D" id="3.10.20.30">
    <property type="match status" value="1"/>
</dbReference>
<dbReference type="InterPro" id="IPR012676">
    <property type="entry name" value="TGS-like"/>
</dbReference>
<dbReference type="PANTHER" id="PTHR23305">
    <property type="entry name" value="OBG GTPASE FAMILY"/>
    <property type="match status" value="1"/>
</dbReference>
<dbReference type="CDD" id="cd04867">
    <property type="entry name" value="TGS_YchF_OLA1"/>
    <property type="match status" value="1"/>
</dbReference>
<dbReference type="SUPFAM" id="SSF81271">
    <property type="entry name" value="TGS-like"/>
    <property type="match status" value="1"/>
</dbReference>
<reference evidence="9" key="2">
    <citation type="journal article" date="2021" name="PeerJ">
        <title>Extensive microbial diversity within the chicken gut microbiome revealed by metagenomics and culture.</title>
        <authorList>
            <person name="Gilroy R."/>
            <person name="Ravi A."/>
            <person name="Getino M."/>
            <person name="Pursley I."/>
            <person name="Horton D.L."/>
            <person name="Alikhan N.F."/>
            <person name="Baker D."/>
            <person name="Gharbi K."/>
            <person name="Hall N."/>
            <person name="Watson M."/>
            <person name="Adriaenssens E.M."/>
            <person name="Foster-Nyarko E."/>
            <person name="Jarju S."/>
            <person name="Secka A."/>
            <person name="Antonio M."/>
            <person name="Oren A."/>
            <person name="Chaudhuri R.R."/>
            <person name="La Ragione R."/>
            <person name="Hildebrand F."/>
            <person name="Pallen M.J."/>
        </authorList>
    </citation>
    <scope>NUCLEOTIDE SEQUENCE</scope>
    <source>
        <strain evidence="9">11167</strain>
    </source>
</reference>
<gene>
    <name evidence="6 9" type="primary">ychF</name>
    <name evidence="9" type="ORF">IAC42_06710</name>
</gene>
<dbReference type="Gene3D" id="1.10.150.300">
    <property type="entry name" value="TGS-like domain"/>
    <property type="match status" value="1"/>
</dbReference>
<name>A0A9D9E928_9SPIR</name>
<dbReference type="GO" id="GO:0046872">
    <property type="term" value="F:metal ion binding"/>
    <property type="evidence" value="ECO:0007669"/>
    <property type="project" value="UniProtKB-KW"/>
</dbReference>
<reference evidence="9" key="1">
    <citation type="submission" date="2020-10" db="EMBL/GenBank/DDBJ databases">
        <authorList>
            <person name="Gilroy R."/>
        </authorList>
    </citation>
    <scope>NUCLEOTIDE SEQUENCE</scope>
    <source>
        <strain evidence="9">11167</strain>
    </source>
</reference>
<evidence type="ECO:0000256" key="5">
    <source>
        <dbReference type="ARBA" id="ARBA00022842"/>
    </source>
</evidence>
<dbReference type="SUPFAM" id="SSF52540">
    <property type="entry name" value="P-loop containing nucleoside triphosphate hydrolases"/>
    <property type="match status" value="1"/>
</dbReference>
<dbReference type="GO" id="GO:0016887">
    <property type="term" value="F:ATP hydrolysis activity"/>
    <property type="evidence" value="ECO:0007669"/>
    <property type="project" value="UniProtKB-UniRule"/>
</dbReference>
<dbReference type="PROSITE" id="PS51710">
    <property type="entry name" value="G_OBG"/>
    <property type="match status" value="1"/>
</dbReference>
<protein>
    <recommendedName>
        <fullName evidence="6">Ribosome-binding ATPase YchF</fullName>
    </recommendedName>
</protein>
<feature type="domain" description="TGS" evidence="8">
    <location>
        <begin position="283"/>
        <end position="366"/>
    </location>
</feature>
<dbReference type="InterPro" id="IPR041706">
    <property type="entry name" value="YchF_N"/>
</dbReference>
<accession>A0A9D9E928</accession>
<dbReference type="PROSITE" id="PS51880">
    <property type="entry name" value="TGS"/>
    <property type="match status" value="1"/>
</dbReference>
<organism evidence="9 10">
    <name type="scientific">Candidatus Aphodenecus pullistercoris</name>
    <dbReference type="NCBI Taxonomy" id="2840669"/>
    <lineage>
        <taxon>Bacteria</taxon>
        <taxon>Pseudomonadati</taxon>
        <taxon>Spirochaetota</taxon>
        <taxon>Spirochaetia</taxon>
        <taxon>Spirochaetales</taxon>
        <taxon>Candidatus Aphodenecus</taxon>
    </lineage>
</organism>
<evidence type="ECO:0000313" key="10">
    <source>
        <dbReference type="Proteomes" id="UP000823633"/>
    </source>
</evidence>
<dbReference type="InterPro" id="IPR004396">
    <property type="entry name" value="ATPase_YchF/OLA1"/>
</dbReference>
<dbReference type="PRINTS" id="PR00326">
    <property type="entry name" value="GTP1OBG"/>
</dbReference>
<proteinExistence type="inferred from homology"/>
<dbReference type="CDD" id="cd01900">
    <property type="entry name" value="YchF"/>
    <property type="match status" value="1"/>
</dbReference>
<comment type="function">
    <text evidence="6">ATPase that binds to both the 70S ribosome and the 50S ribosomal subunit in a nucleotide-independent manner.</text>
</comment>
<comment type="caution">
    <text evidence="9">The sequence shown here is derived from an EMBL/GenBank/DDBJ whole genome shotgun (WGS) entry which is preliminary data.</text>
</comment>
<dbReference type="Gene3D" id="3.40.50.300">
    <property type="entry name" value="P-loop containing nucleotide triphosphate hydrolases"/>
    <property type="match status" value="1"/>
</dbReference>
<evidence type="ECO:0000256" key="3">
    <source>
        <dbReference type="ARBA" id="ARBA00022741"/>
    </source>
</evidence>
<dbReference type="FunFam" id="1.10.150.300:FF:000004">
    <property type="entry name" value="Ribosome-binding ATPase YchF"/>
    <property type="match status" value="1"/>
</dbReference>
<dbReference type="NCBIfam" id="TIGR00092">
    <property type="entry name" value="redox-regulated ATPase YchF"/>
    <property type="match status" value="1"/>
</dbReference>
<evidence type="ECO:0000313" key="9">
    <source>
        <dbReference type="EMBL" id="MBO8443434.1"/>
    </source>
</evidence>
<dbReference type="InterPro" id="IPR004095">
    <property type="entry name" value="TGS"/>
</dbReference>
<dbReference type="GO" id="GO:0005525">
    <property type="term" value="F:GTP binding"/>
    <property type="evidence" value="ECO:0007669"/>
    <property type="project" value="InterPro"/>
</dbReference>
<dbReference type="GO" id="GO:0043023">
    <property type="term" value="F:ribosomal large subunit binding"/>
    <property type="evidence" value="ECO:0007669"/>
    <property type="project" value="UniProtKB-UniRule"/>
</dbReference>
<dbReference type="PIRSF" id="PIRSF006641">
    <property type="entry name" value="CHP00092"/>
    <property type="match status" value="1"/>
</dbReference>
<evidence type="ECO:0000259" key="7">
    <source>
        <dbReference type="PROSITE" id="PS51710"/>
    </source>
</evidence>
<dbReference type="Proteomes" id="UP000823633">
    <property type="component" value="Unassembled WGS sequence"/>
</dbReference>
<evidence type="ECO:0000256" key="1">
    <source>
        <dbReference type="ARBA" id="ARBA00001946"/>
    </source>
</evidence>
<keyword evidence="5" id="KW-0460">Magnesium</keyword>
<evidence type="ECO:0000256" key="6">
    <source>
        <dbReference type="HAMAP-Rule" id="MF_00944"/>
    </source>
</evidence>
<dbReference type="Pfam" id="PF06071">
    <property type="entry name" value="YchF-GTPase_C"/>
    <property type="match status" value="1"/>
</dbReference>
<comment type="cofactor">
    <cofactor evidence="1">
        <name>Mg(2+)</name>
        <dbReference type="ChEBI" id="CHEBI:18420"/>
    </cofactor>
</comment>
<dbReference type="Pfam" id="PF01926">
    <property type="entry name" value="MMR_HSR1"/>
    <property type="match status" value="1"/>
</dbReference>
<feature type="binding site" evidence="6">
    <location>
        <begin position="12"/>
        <end position="17"/>
    </location>
    <ligand>
        <name>ATP</name>
        <dbReference type="ChEBI" id="CHEBI:30616"/>
    </ligand>
</feature>